<dbReference type="GO" id="GO:0009030">
    <property type="term" value="F:thiamine-phosphate kinase activity"/>
    <property type="evidence" value="ECO:0007669"/>
    <property type="project" value="UniProtKB-UniRule"/>
</dbReference>
<comment type="similarity">
    <text evidence="2">Belongs to the thiamine-monophosphate kinase family.</text>
</comment>
<keyword evidence="1 2" id="KW-0784">Thiamine biosynthesis</keyword>
<dbReference type="InterPro" id="IPR036676">
    <property type="entry name" value="PurM-like_C_sf"/>
</dbReference>
<sequence>MREFELIDALRTCLAARRDDTRLGIGDDAGILAPLPHSELLVTTDTLIRDRHFPGDTSVFDIGYKAVAVNLSDIAAMGGAPAWLTVSLAAPALDRAWADAFVDGLQAACAAYPGPDPIDIVGGDTTRADQLMVTVTAIGHVPSGQAIRRSGARVGDLIAVTGTLGDAAAGLVRWPQREPGASETDPLIRRLVRPDLRDGRALIGRATAALDVSDGFLADLGHILTASNVGARLAVDDLPAAHALAAAAPDLTTFRRWQATGGDDYELCLTAPADQIGPLRDALDCALTVVGEITAEPGLTCLDRHGQCLTADVFSQAGWDHFA</sequence>
<reference evidence="5 6" key="1">
    <citation type="submission" date="2013-10" db="EMBL/GenBank/DDBJ databases">
        <title>Salinisphaera japonica YTM-1 Genome Sequencing.</title>
        <authorList>
            <person name="Lai Q."/>
            <person name="Li C."/>
            <person name="Shao Z."/>
        </authorList>
    </citation>
    <scope>NUCLEOTIDE SEQUENCE [LARGE SCALE GENOMIC DNA]</scope>
    <source>
        <strain evidence="5 6">YTM-1</strain>
    </source>
</reference>
<dbReference type="SUPFAM" id="SSF56042">
    <property type="entry name" value="PurM C-terminal domain-like"/>
    <property type="match status" value="1"/>
</dbReference>
<feature type="binding site" evidence="2">
    <location>
        <position position="213"/>
    </location>
    <ligand>
        <name>ATP</name>
        <dbReference type="ChEBI" id="CHEBI:30616"/>
    </ligand>
</feature>
<dbReference type="EMBL" id="AYKG01000045">
    <property type="protein sequence ID" value="ROO25595.1"/>
    <property type="molecule type" value="Genomic_DNA"/>
</dbReference>
<dbReference type="InterPro" id="IPR036921">
    <property type="entry name" value="PurM-like_N_sf"/>
</dbReference>
<gene>
    <name evidence="2" type="primary">thiL</name>
    <name evidence="5" type="ORF">SAJA_12405</name>
</gene>
<dbReference type="Gene3D" id="3.90.650.10">
    <property type="entry name" value="PurM-like C-terminal domain"/>
    <property type="match status" value="1"/>
</dbReference>
<organism evidence="5 6">
    <name type="scientific">Salinisphaera japonica YTM-1</name>
    <dbReference type="NCBI Taxonomy" id="1209778"/>
    <lineage>
        <taxon>Bacteria</taxon>
        <taxon>Pseudomonadati</taxon>
        <taxon>Pseudomonadota</taxon>
        <taxon>Gammaproteobacteria</taxon>
        <taxon>Salinisphaerales</taxon>
        <taxon>Salinisphaeraceae</taxon>
        <taxon>Salinisphaera</taxon>
    </lineage>
</organism>
<keyword evidence="2" id="KW-0479">Metal-binding</keyword>
<keyword evidence="2" id="KW-0547">Nucleotide-binding</keyword>
<dbReference type="Pfam" id="PF00586">
    <property type="entry name" value="AIRS"/>
    <property type="match status" value="1"/>
</dbReference>
<comment type="catalytic activity">
    <reaction evidence="2">
        <text>thiamine phosphate + ATP = thiamine diphosphate + ADP</text>
        <dbReference type="Rhea" id="RHEA:15913"/>
        <dbReference type="ChEBI" id="CHEBI:30616"/>
        <dbReference type="ChEBI" id="CHEBI:37575"/>
        <dbReference type="ChEBI" id="CHEBI:58937"/>
        <dbReference type="ChEBI" id="CHEBI:456216"/>
        <dbReference type="EC" id="2.7.4.16"/>
    </reaction>
</comment>
<evidence type="ECO:0000256" key="1">
    <source>
        <dbReference type="ARBA" id="ARBA00022977"/>
    </source>
</evidence>
<dbReference type="GO" id="GO:0009229">
    <property type="term" value="P:thiamine diphosphate biosynthetic process"/>
    <property type="evidence" value="ECO:0007669"/>
    <property type="project" value="UniProtKB-UniRule"/>
</dbReference>
<dbReference type="Gene3D" id="3.30.1330.10">
    <property type="entry name" value="PurM-like, N-terminal domain"/>
    <property type="match status" value="1"/>
</dbReference>
<dbReference type="AlphaFoldDB" id="A0A423PJ28"/>
<dbReference type="GO" id="GO:0009228">
    <property type="term" value="P:thiamine biosynthetic process"/>
    <property type="evidence" value="ECO:0007669"/>
    <property type="project" value="UniProtKB-KW"/>
</dbReference>
<dbReference type="InterPro" id="IPR010918">
    <property type="entry name" value="PurM-like_C_dom"/>
</dbReference>
<dbReference type="FunCoup" id="A0A423PJ28">
    <property type="interactions" value="370"/>
</dbReference>
<feature type="binding site" evidence="2">
    <location>
        <position position="52"/>
    </location>
    <ligand>
        <name>substrate</name>
    </ligand>
</feature>
<dbReference type="InParanoid" id="A0A423PJ28"/>
<feature type="binding site" evidence="2">
    <location>
        <position position="73"/>
    </location>
    <ligand>
        <name>Mg(2+)</name>
        <dbReference type="ChEBI" id="CHEBI:18420"/>
        <label>2</label>
    </ligand>
</feature>
<feature type="binding site" evidence="2">
    <location>
        <position position="28"/>
    </location>
    <ligand>
        <name>Mg(2+)</name>
        <dbReference type="ChEBI" id="CHEBI:18420"/>
        <label>4</label>
    </ligand>
</feature>
<feature type="binding site" evidence="2">
    <location>
        <position position="45"/>
    </location>
    <ligand>
        <name>Mg(2+)</name>
        <dbReference type="ChEBI" id="CHEBI:18420"/>
        <label>1</label>
    </ligand>
</feature>
<dbReference type="CDD" id="cd02194">
    <property type="entry name" value="ThiL"/>
    <property type="match status" value="1"/>
</dbReference>
<accession>A0A423PJ28</accession>
<keyword evidence="2" id="KW-0067">ATP-binding</keyword>
<feature type="domain" description="PurM-like N-terminal" evidence="3">
    <location>
        <begin position="26"/>
        <end position="141"/>
    </location>
</feature>
<dbReference type="InterPro" id="IPR006283">
    <property type="entry name" value="ThiL-like"/>
</dbReference>
<evidence type="ECO:0000256" key="2">
    <source>
        <dbReference type="HAMAP-Rule" id="MF_02128"/>
    </source>
</evidence>
<dbReference type="PIRSF" id="PIRSF005303">
    <property type="entry name" value="Thiam_monoph_kin"/>
    <property type="match status" value="1"/>
</dbReference>
<feature type="binding site" evidence="2">
    <location>
        <position position="211"/>
    </location>
    <ligand>
        <name>Mg(2+)</name>
        <dbReference type="ChEBI" id="CHEBI:18420"/>
        <label>3</label>
    </ligand>
</feature>
<dbReference type="HAMAP" id="MF_02128">
    <property type="entry name" value="TMP_kinase"/>
    <property type="match status" value="1"/>
</dbReference>
<dbReference type="GO" id="GO:0005524">
    <property type="term" value="F:ATP binding"/>
    <property type="evidence" value="ECO:0007669"/>
    <property type="project" value="UniProtKB-UniRule"/>
</dbReference>
<dbReference type="Pfam" id="PF02769">
    <property type="entry name" value="AIRS_C"/>
    <property type="match status" value="1"/>
</dbReference>
<proteinExistence type="inferred from homology"/>
<keyword evidence="2 5" id="KW-0418">Kinase</keyword>
<dbReference type="Proteomes" id="UP000285310">
    <property type="component" value="Unassembled WGS sequence"/>
</dbReference>
<keyword evidence="6" id="KW-1185">Reference proteome</keyword>
<feature type="binding site" evidence="2">
    <location>
        <position position="44"/>
    </location>
    <ligand>
        <name>Mg(2+)</name>
        <dbReference type="ChEBI" id="CHEBI:18420"/>
        <label>1</label>
    </ligand>
</feature>
<feature type="binding site" evidence="2">
    <location>
        <position position="28"/>
    </location>
    <ligand>
        <name>Mg(2+)</name>
        <dbReference type="ChEBI" id="CHEBI:18420"/>
        <label>3</label>
    </ligand>
</feature>
<dbReference type="EC" id="2.7.4.16" evidence="2"/>
<feature type="binding site" evidence="2">
    <location>
        <position position="214"/>
    </location>
    <ligand>
        <name>Mg(2+)</name>
        <dbReference type="ChEBI" id="CHEBI:18420"/>
        <label>5</label>
    </ligand>
</feature>
<keyword evidence="2 5" id="KW-0808">Transferase</keyword>
<evidence type="ECO:0000259" key="4">
    <source>
        <dbReference type="Pfam" id="PF02769"/>
    </source>
</evidence>
<feature type="binding site" evidence="2">
    <location>
        <position position="43"/>
    </location>
    <ligand>
        <name>Mg(2+)</name>
        <dbReference type="ChEBI" id="CHEBI:18420"/>
        <label>4</label>
    </ligand>
</feature>
<comment type="miscellaneous">
    <text evidence="2">Reaction mechanism of ThiL seems to utilize a direct, inline transfer of the gamma-phosphate of ATP to TMP rather than a phosphorylated enzyme intermediate.</text>
</comment>
<feature type="binding site" evidence="2">
    <location>
        <position position="73"/>
    </location>
    <ligand>
        <name>Mg(2+)</name>
        <dbReference type="ChEBI" id="CHEBI:18420"/>
        <label>4</label>
    </ligand>
</feature>
<name>A0A423PJ28_9GAMM</name>
<dbReference type="UniPathway" id="UPA00060">
    <property type="reaction ID" value="UER00142"/>
</dbReference>
<dbReference type="PANTHER" id="PTHR30270:SF0">
    <property type="entry name" value="THIAMINE-MONOPHOSPHATE KINASE"/>
    <property type="match status" value="1"/>
</dbReference>
<comment type="caution">
    <text evidence="5">The sequence shown here is derived from an EMBL/GenBank/DDBJ whole genome shotgun (WGS) entry which is preliminary data.</text>
</comment>
<comment type="pathway">
    <text evidence="2">Cofactor biosynthesis; thiamine diphosphate biosynthesis; thiamine diphosphate from thiamine phosphate: step 1/1.</text>
</comment>
<feature type="binding site" evidence="2">
    <location>
        <position position="263"/>
    </location>
    <ligand>
        <name>substrate</name>
    </ligand>
</feature>
<feature type="binding site" evidence="2">
    <location>
        <position position="124"/>
    </location>
    <ligand>
        <name>Mg(2+)</name>
        <dbReference type="ChEBI" id="CHEBI:18420"/>
        <label>1</label>
    </ligand>
</feature>
<dbReference type="GO" id="GO:0000287">
    <property type="term" value="F:magnesium ion binding"/>
    <property type="evidence" value="ECO:0007669"/>
    <property type="project" value="UniProtKB-UniRule"/>
</dbReference>
<feature type="domain" description="PurM-like C-terminal" evidence="4">
    <location>
        <begin position="153"/>
        <end position="300"/>
    </location>
</feature>
<comment type="function">
    <text evidence="2">Catalyzes the ATP-dependent phosphorylation of thiamine-monophosphate (TMP) to form thiamine-pyrophosphate (TPP), the active form of vitamin B1.</text>
</comment>
<feature type="binding site" evidence="2">
    <location>
        <begin position="123"/>
        <end position="124"/>
    </location>
    <ligand>
        <name>ATP</name>
        <dbReference type="ChEBI" id="CHEBI:30616"/>
    </ligand>
</feature>
<feature type="binding site" evidence="2">
    <location>
        <position position="149"/>
    </location>
    <ligand>
        <name>ATP</name>
        <dbReference type="ChEBI" id="CHEBI:30616"/>
    </ligand>
</feature>
<dbReference type="SUPFAM" id="SSF55326">
    <property type="entry name" value="PurM N-terminal domain-like"/>
    <property type="match status" value="1"/>
</dbReference>
<dbReference type="NCBIfam" id="TIGR01379">
    <property type="entry name" value="thiL"/>
    <property type="match status" value="1"/>
</dbReference>
<evidence type="ECO:0000313" key="5">
    <source>
        <dbReference type="EMBL" id="ROO25595.1"/>
    </source>
</evidence>
<keyword evidence="2" id="KW-0460">Magnesium</keyword>
<feature type="binding site" evidence="2">
    <location>
        <position position="73"/>
    </location>
    <ligand>
        <name>Mg(2+)</name>
        <dbReference type="ChEBI" id="CHEBI:18420"/>
        <label>3</label>
    </ligand>
</feature>
<feature type="binding site" evidence="2">
    <location>
        <position position="319"/>
    </location>
    <ligand>
        <name>substrate</name>
    </ligand>
</feature>
<dbReference type="InterPro" id="IPR016188">
    <property type="entry name" value="PurM-like_N"/>
</dbReference>
<protein>
    <recommendedName>
        <fullName evidence="2">Thiamine-monophosphate kinase</fullName>
        <shortName evidence="2">TMP kinase</shortName>
        <shortName evidence="2">Thiamine-phosphate kinase</shortName>
        <ecNumber evidence="2">2.7.4.16</ecNumber>
    </recommendedName>
</protein>
<evidence type="ECO:0000313" key="6">
    <source>
        <dbReference type="Proteomes" id="UP000285310"/>
    </source>
</evidence>
<feature type="binding site" evidence="2">
    <location>
        <position position="45"/>
    </location>
    <ligand>
        <name>Mg(2+)</name>
        <dbReference type="ChEBI" id="CHEBI:18420"/>
        <label>2</label>
    </ligand>
</feature>
<evidence type="ECO:0000259" key="3">
    <source>
        <dbReference type="Pfam" id="PF00586"/>
    </source>
</evidence>
<dbReference type="PANTHER" id="PTHR30270">
    <property type="entry name" value="THIAMINE-MONOPHOSPHATE KINASE"/>
    <property type="match status" value="1"/>
</dbReference>
<comment type="caution">
    <text evidence="2">Lacks conserved residue(s) required for the propagation of feature annotation.</text>
</comment>